<evidence type="ECO:0000256" key="6">
    <source>
        <dbReference type="ARBA" id="ARBA00022801"/>
    </source>
</evidence>
<reference evidence="13" key="1">
    <citation type="submission" date="2020-03" db="EMBL/GenBank/DDBJ databases">
        <title>FDA dAtabase for Regulatory Grade micrObial Sequences (FDA-ARGOS): Supporting development and validation of Infectious Disease Dx tests.</title>
        <authorList>
            <person name="Campos J."/>
            <person name="Goldberg B."/>
            <person name="Tallon L."/>
            <person name="Sadzewicz L."/>
            <person name="Vavikolanu K."/>
            <person name="Mehta A."/>
            <person name="Aluvathingal J."/>
            <person name="Nadendla S."/>
            <person name="Nandy P."/>
            <person name="Geyer C."/>
            <person name="Yan Y."/>
            <person name="Sichtig H."/>
        </authorList>
    </citation>
    <scope>NUCLEOTIDE SEQUENCE [LARGE SCALE GENOMIC DNA]</scope>
    <source>
        <strain evidence="13">FDAARGOS_652</strain>
    </source>
</reference>
<protein>
    <submittedName>
        <fullName evidence="13">Secreted beta-glucosidase SUN41</fullName>
    </submittedName>
</protein>
<keyword evidence="3" id="KW-0134">Cell wall</keyword>
<dbReference type="Proteomes" id="UP000590412">
    <property type="component" value="Unassembled WGS sequence"/>
</dbReference>
<feature type="signal peptide" evidence="12">
    <location>
        <begin position="1"/>
        <end position="17"/>
    </location>
</feature>
<evidence type="ECO:0000256" key="4">
    <source>
        <dbReference type="ARBA" id="ARBA00022525"/>
    </source>
</evidence>
<dbReference type="AlphaFoldDB" id="A0A8X7NJH3"/>
<evidence type="ECO:0000256" key="11">
    <source>
        <dbReference type="SAM" id="MobiDB-lite"/>
    </source>
</evidence>
<keyword evidence="9" id="KW-0961">Cell wall biogenesis/degradation</keyword>
<evidence type="ECO:0000256" key="10">
    <source>
        <dbReference type="ARBA" id="ARBA00023326"/>
    </source>
</evidence>
<dbReference type="GO" id="GO:0016798">
    <property type="term" value="F:hydrolase activity, acting on glycosyl bonds"/>
    <property type="evidence" value="ECO:0007669"/>
    <property type="project" value="UniProtKB-KW"/>
</dbReference>
<evidence type="ECO:0000256" key="1">
    <source>
        <dbReference type="ARBA" id="ARBA00004191"/>
    </source>
</evidence>
<evidence type="ECO:0000256" key="7">
    <source>
        <dbReference type="ARBA" id="ARBA00023277"/>
    </source>
</evidence>
<feature type="chain" id="PRO_5044694540" evidence="12">
    <location>
        <begin position="18"/>
        <end position="431"/>
    </location>
</feature>
<feature type="compositionally biased region" description="Low complexity" evidence="11">
    <location>
        <begin position="103"/>
        <end position="113"/>
    </location>
</feature>
<feature type="region of interest" description="Disordered" evidence="11">
    <location>
        <begin position="86"/>
        <end position="170"/>
    </location>
</feature>
<dbReference type="PANTHER" id="PTHR31316">
    <property type="entry name" value="BETA-GLUCOSIDASE-LIKE PROTEIN NCA3, MITOCHONDRIAL-RELATED"/>
    <property type="match status" value="1"/>
</dbReference>
<keyword evidence="4" id="KW-0964">Secreted</keyword>
<keyword evidence="6" id="KW-0378">Hydrolase</keyword>
<dbReference type="EMBL" id="JABWAB010000009">
    <property type="protein sequence ID" value="KAF6045324.1"/>
    <property type="molecule type" value="Genomic_DNA"/>
</dbReference>
<dbReference type="InterPro" id="IPR005556">
    <property type="entry name" value="SUN"/>
</dbReference>
<keyword evidence="7" id="KW-0119">Carbohydrate metabolism</keyword>
<dbReference type="InterPro" id="IPR051526">
    <property type="entry name" value="Beta-Glucosidase_SUN"/>
</dbReference>
<evidence type="ECO:0000256" key="9">
    <source>
        <dbReference type="ARBA" id="ARBA00023316"/>
    </source>
</evidence>
<dbReference type="OrthoDB" id="5339822at2759"/>
<dbReference type="GO" id="GO:0000272">
    <property type="term" value="P:polysaccharide catabolic process"/>
    <property type="evidence" value="ECO:0007669"/>
    <property type="project" value="UniProtKB-KW"/>
</dbReference>
<evidence type="ECO:0000313" key="13">
    <source>
        <dbReference type="EMBL" id="KAF6045324.1"/>
    </source>
</evidence>
<keyword evidence="8" id="KW-0326">Glycosidase</keyword>
<evidence type="ECO:0000256" key="2">
    <source>
        <dbReference type="ARBA" id="ARBA00010579"/>
    </source>
</evidence>
<dbReference type="GO" id="GO:0031505">
    <property type="term" value="P:fungal-type cell wall organization"/>
    <property type="evidence" value="ECO:0007669"/>
    <property type="project" value="TreeGrafter"/>
</dbReference>
<accession>A0A8X7NJH3</accession>
<dbReference type="Pfam" id="PF03856">
    <property type="entry name" value="SUN"/>
    <property type="match status" value="1"/>
</dbReference>
<organism evidence="13 14">
    <name type="scientific">Candida parapsilosis</name>
    <name type="common">Yeast</name>
    <dbReference type="NCBI Taxonomy" id="5480"/>
    <lineage>
        <taxon>Eukaryota</taxon>
        <taxon>Fungi</taxon>
        <taxon>Dikarya</taxon>
        <taxon>Ascomycota</taxon>
        <taxon>Saccharomycotina</taxon>
        <taxon>Pichiomycetes</taxon>
        <taxon>Debaryomycetaceae</taxon>
        <taxon>Candida/Lodderomyces clade</taxon>
        <taxon>Candida</taxon>
    </lineage>
</organism>
<keyword evidence="5 12" id="KW-0732">Signal</keyword>
<feature type="compositionally biased region" description="Low complexity" evidence="11">
    <location>
        <begin position="124"/>
        <end position="158"/>
    </location>
</feature>
<dbReference type="GO" id="GO:0009986">
    <property type="term" value="C:cell surface"/>
    <property type="evidence" value="ECO:0007669"/>
    <property type="project" value="TreeGrafter"/>
</dbReference>
<comment type="caution">
    <text evidence="13">The sequence shown here is derived from an EMBL/GenBank/DDBJ whole genome shotgun (WGS) entry which is preliminary data.</text>
</comment>
<comment type="similarity">
    <text evidence="2">Belongs to the SUN family.</text>
</comment>
<dbReference type="GO" id="GO:0009277">
    <property type="term" value="C:fungal-type cell wall"/>
    <property type="evidence" value="ECO:0007669"/>
    <property type="project" value="TreeGrafter"/>
</dbReference>
<proteinExistence type="inferred from homology"/>
<comment type="subcellular location">
    <subcellularLocation>
        <location evidence="1">Secreted</location>
        <location evidence="1">Cell wall</location>
    </subcellularLocation>
</comment>
<name>A0A8X7NJH3_CANPA</name>
<evidence type="ECO:0000313" key="14">
    <source>
        <dbReference type="Proteomes" id="UP000590412"/>
    </source>
</evidence>
<evidence type="ECO:0000256" key="12">
    <source>
        <dbReference type="SAM" id="SignalP"/>
    </source>
</evidence>
<evidence type="ECO:0000256" key="8">
    <source>
        <dbReference type="ARBA" id="ARBA00023295"/>
    </source>
</evidence>
<gene>
    <name evidence="13" type="primary">SUN41</name>
    <name evidence="13" type="ORF">FOB60_004896</name>
</gene>
<sequence>MKFSDTFVLAFAACAIAAPAPAPGANANAAYKNHAVVPKAAKRDAAQEDCQEPVFHGHHKHKRAVVYEYAYVTVTVDAKGNPVTTTATTLTESTGDAQETGNTSSEISSTTTIVQDHSLTSNEPSTLSLPSGTITPSTSSSEASSTGGSSSPPSSSNGINGDLSAFENPSEEFPDGVYSCDYFPSGQGVIALDHLGFGGWSGIYNSDTSTGGSCKEGSYCSYACQSGMSKTQWPDNQPSNGVSVGGLLCKNGKLYKTNSRSNYLCEWGADKANVVSKIDKSVAICRTDYPGTENMVIPTVVDAGSTSVITVVDQDTYYRWRGGATSAQFYVNNAGVSYQDGCLWGSAGSGVGNWAPLNFGTGYAGGVAYLSLIPNPNNYDSLNFNVKIVAADDSSNVSGQCVYENGKYNGNGKDGCTVGVTKGKGNYVLYN</sequence>
<evidence type="ECO:0000256" key="3">
    <source>
        <dbReference type="ARBA" id="ARBA00022512"/>
    </source>
</evidence>
<feature type="compositionally biased region" description="Polar residues" evidence="11">
    <location>
        <begin position="114"/>
        <end position="123"/>
    </location>
</feature>
<evidence type="ECO:0000256" key="5">
    <source>
        <dbReference type="ARBA" id="ARBA00022729"/>
    </source>
</evidence>
<dbReference type="PANTHER" id="PTHR31316:SF0">
    <property type="entry name" value="SECRETED BETA-GLUCOSIDASE SIM1-RELATED"/>
    <property type="match status" value="1"/>
</dbReference>
<keyword evidence="10" id="KW-0624">Polysaccharide degradation</keyword>